<sequence>MINLTNNTVATISDCDEEPIHIPGSIQPHGYLIGVNPANGRICYGSENLEKLFSLPLQHILGQSIKDFFPQESSEIETYFQEKSSFQNKRFLVTHSYQTFQLIAHQSGNVRILEIEPIADILPETYSIQLTDLLSLIQSPGNLTELCQTVANYVRQTLGFDRSMIYRFDQEDFTGEVLAESRLETLESFLGLRYPASDIPPQARELYLKNPLRAIDDTAYEPVAIYGLPAAWDDAPAQLDLSHAQLRSVSPIHVQYLKNMGVGASFSISIIKDHRLWGLIACHHSSAKHLTLKQRDSAQLLGFLLSSQIDLHERNQAVREVEIVDKSLNHLIPFFTQEAIRVRDIITNPELLRIAQAQGVAILIDGQIFTNGNVPATESIKELTNFLLEHTGYEPFFSKNIATLFPPAEAYAHLASGIMYQPLGYLSEDCILWFRPGLSQTITWAGRPTAADQLLEARQKLSPRKSFEAWQEVVKNTSSAWAAVHVEATTYFASVFQKQLRLLHLQQDADKQRALNERMQAATEELENIHWISMHDLKEPLRKIQVLASRVLSQETQTLTDTLVDSINRMQNSAQRMQKLLDDISAYSYISTGHEPSSVINSNSLLSEIIQEKQEEFTAAGATIHMDNLPGINGIPFQIRQLFLNLLTNSFKFRKPDTDLHVAIWASEPSEEVAKELGAIEGSYYSIFIQDNGIGFEKDYRDIIFRLFKRLNTETSGTGIGLAICRKVMMNHQGYIWVNSEPNEGSQFELIFPLSRIIDFGSTPLHSTHGTQKDPDY</sequence>
<dbReference type="Pfam" id="PF02518">
    <property type="entry name" value="HATPase_c"/>
    <property type="match status" value="1"/>
</dbReference>
<evidence type="ECO:0000313" key="13">
    <source>
        <dbReference type="EMBL" id="TDB61153.1"/>
    </source>
</evidence>
<dbReference type="Pfam" id="PF00512">
    <property type="entry name" value="HisKA"/>
    <property type="match status" value="1"/>
</dbReference>
<proteinExistence type="inferred from homology"/>
<dbReference type="RefSeq" id="WP_132121047.1">
    <property type="nucleotide sequence ID" value="NZ_SMJU01000015.1"/>
</dbReference>
<keyword evidence="14" id="KW-1185">Reference proteome</keyword>
<keyword evidence="6" id="KW-0716">Sensory transduction</keyword>
<evidence type="ECO:0000256" key="8">
    <source>
        <dbReference type="ARBA" id="ARBA00022777"/>
    </source>
</evidence>
<evidence type="ECO:0000256" key="6">
    <source>
        <dbReference type="ARBA" id="ARBA00022606"/>
    </source>
</evidence>
<comment type="caution">
    <text evidence="13">The sequence shown here is derived from an EMBL/GenBank/DDBJ whole genome shotgun (WGS) entry which is preliminary data.</text>
</comment>
<keyword evidence="7" id="KW-0808">Transferase</keyword>
<dbReference type="SUPFAM" id="SSF55874">
    <property type="entry name" value="ATPase domain of HSP90 chaperone/DNA topoisomerase II/histidine kinase"/>
    <property type="match status" value="1"/>
</dbReference>
<keyword evidence="10" id="KW-0675">Receptor</keyword>
<evidence type="ECO:0000256" key="5">
    <source>
        <dbReference type="ARBA" id="ARBA00022553"/>
    </source>
</evidence>
<comment type="catalytic activity">
    <reaction evidence="1">
        <text>ATP + protein L-histidine = ADP + protein N-phospho-L-histidine.</text>
        <dbReference type="EC" id="2.7.13.3"/>
    </reaction>
</comment>
<dbReference type="Gene3D" id="1.10.287.130">
    <property type="match status" value="1"/>
</dbReference>
<evidence type="ECO:0000256" key="7">
    <source>
        <dbReference type="ARBA" id="ARBA00022679"/>
    </source>
</evidence>
<dbReference type="SMART" id="SM00065">
    <property type="entry name" value="GAF"/>
    <property type="match status" value="1"/>
</dbReference>
<dbReference type="InterPro" id="IPR016132">
    <property type="entry name" value="Phyto_chromo_attachment"/>
</dbReference>
<dbReference type="InterPro" id="IPR029016">
    <property type="entry name" value="GAF-like_dom_sf"/>
</dbReference>
<dbReference type="InterPro" id="IPR003594">
    <property type="entry name" value="HATPase_dom"/>
</dbReference>
<evidence type="ECO:0000256" key="1">
    <source>
        <dbReference type="ARBA" id="ARBA00000085"/>
    </source>
</evidence>
<feature type="domain" description="Histidine kinase" evidence="12">
    <location>
        <begin position="532"/>
        <end position="756"/>
    </location>
</feature>
<dbReference type="AlphaFoldDB" id="A0A4R4K1T8"/>
<dbReference type="OrthoDB" id="9766459at2"/>
<evidence type="ECO:0000256" key="2">
    <source>
        <dbReference type="ARBA" id="ARBA00006402"/>
    </source>
</evidence>
<dbReference type="Gene3D" id="3.30.565.10">
    <property type="entry name" value="Histidine kinase-like ATPase, C-terminal domain"/>
    <property type="match status" value="1"/>
</dbReference>
<dbReference type="PANTHER" id="PTHR43304">
    <property type="entry name" value="PHYTOCHROME-LIKE PROTEIN CPH1"/>
    <property type="match status" value="1"/>
</dbReference>
<dbReference type="GO" id="GO:0009584">
    <property type="term" value="P:detection of visible light"/>
    <property type="evidence" value="ECO:0007669"/>
    <property type="project" value="InterPro"/>
</dbReference>
<keyword evidence="4" id="KW-0600">Photoreceptor protein</keyword>
<dbReference type="InterPro" id="IPR003018">
    <property type="entry name" value="GAF"/>
</dbReference>
<comment type="similarity">
    <text evidence="2">In the N-terminal section; belongs to the phytochrome family.</text>
</comment>
<dbReference type="Proteomes" id="UP000295706">
    <property type="component" value="Unassembled WGS sequence"/>
</dbReference>
<dbReference type="InterPro" id="IPR001294">
    <property type="entry name" value="Phytochrome"/>
</dbReference>
<dbReference type="CDD" id="cd00082">
    <property type="entry name" value="HisKA"/>
    <property type="match status" value="1"/>
</dbReference>
<dbReference type="InterPro" id="IPR035965">
    <property type="entry name" value="PAS-like_dom_sf"/>
</dbReference>
<dbReference type="SUPFAM" id="SSF47384">
    <property type="entry name" value="Homodimeric domain of signal transducing histidine kinase"/>
    <property type="match status" value="1"/>
</dbReference>
<dbReference type="PRINTS" id="PR01033">
    <property type="entry name" value="PHYTOCHROME"/>
</dbReference>
<dbReference type="Pfam" id="PF08446">
    <property type="entry name" value="PAS_2"/>
    <property type="match status" value="1"/>
</dbReference>
<organism evidence="13 14">
    <name type="scientific">Arundinibacter roseus</name>
    <dbReference type="NCBI Taxonomy" id="2070510"/>
    <lineage>
        <taxon>Bacteria</taxon>
        <taxon>Pseudomonadati</taxon>
        <taxon>Bacteroidota</taxon>
        <taxon>Cytophagia</taxon>
        <taxon>Cytophagales</taxon>
        <taxon>Spirosomataceae</taxon>
        <taxon>Arundinibacter</taxon>
    </lineage>
</organism>
<reference evidence="13 14" key="1">
    <citation type="submission" date="2019-02" db="EMBL/GenBank/DDBJ databases">
        <title>Arundinibacter roseus gen. nov., sp. nov., a new member of the family Cytophagaceae.</title>
        <authorList>
            <person name="Szuroczki S."/>
            <person name="Khayer B."/>
            <person name="Sproer C."/>
            <person name="Toumi M."/>
            <person name="Szabo A."/>
            <person name="Felfoldi T."/>
            <person name="Schumann P."/>
            <person name="Toth E."/>
        </authorList>
    </citation>
    <scope>NUCLEOTIDE SEQUENCE [LARGE SCALE GENOMIC DNA]</scope>
    <source>
        <strain evidence="13 14">DMA-k-7a</strain>
    </source>
</reference>
<evidence type="ECO:0000313" key="14">
    <source>
        <dbReference type="Proteomes" id="UP000295706"/>
    </source>
</evidence>
<name>A0A4R4K1T8_9BACT</name>
<dbReference type="InterPro" id="IPR036097">
    <property type="entry name" value="HisK_dim/P_sf"/>
</dbReference>
<dbReference type="SUPFAM" id="SSF55785">
    <property type="entry name" value="PYP-like sensor domain (PAS domain)"/>
    <property type="match status" value="1"/>
</dbReference>
<dbReference type="InterPro" id="IPR036890">
    <property type="entry name" value="HATPase_C_sf"/>
</dbReference>
<evidence type="ECO:0000256" key="3">
    <source>
        <dbReference type="ARBA" id="ARBA00012438"/>
    </source>
</evidence>
<accession>A0A4R4K1T8</accession>
<dbReference type="Pfam" id="PF00360">
    <property type="entry name" value="PHY"/>
    <property type="match status" value="1"/>
</dbReference>
<evidence type="ECO:0000256" key="9">
    <source>
        <dbReference type="ARBA" id="ARBA00022991"/>
    </source>
</evidence>
<evidence type="ECO:0000256" key="4">
    <source>
        <dbReference type="ARBA" id="ARBA00022543"/>
    </source>
</evidence>
<dbReference type="Gene3D" id="3.30.450.40">
    <property type="match status" value="1"/>
</dbReference>
<dbReference type="InterPro" id="IPR013515">
    <property type="entry name" value="Phytochrome_cen-reg"/>
</dbReference>
<dbReference type="EMBL" id="SMJU01000015">
    <property type="protein sequence ID" value="TDB61153.1"/>
    <property type="molecule type" value="Genomic_DNA"/>
</dbReference>
<dbReference type="GO" id="GO:0000155">
    <property type="term" value="F:phosphorelay sensor kinase activity"/>
    <property type="evidence" value="ECO:0007669"/>
    <property type="project" value="InterPro"/>
</dbReference>
<dbReference type="Gene3D" id="3.30.450.270">
    <property type="match status" value="1"/>
</dbReference>
<dbReference type="Gene3D" id="3.30.450.20">
    <property type="entry name" value="PAS domain"/>
    <property type="match status" value="1"/>
</dbReference>
<dbReference type="PANTHER" id="PTHR43304:SF1">
    <property type="entry name" value="PAC DOMAIN-CONTAINING PROTEIN"/>
    <property type="match status" value="1"/>
</dbReference>
<dbReference type="InterPro" id="IPR013654">
    <property type="entry name" value="PAS_2"/>
</dbReference>
<dbReference type="Pfam" id="PF01590">
    <property type="entry name" value="GAF"/>
    <property type="match status" value="1"/>
</dbReference>
<keyword evidence="5" id="KW-0597">Phosphoprotein</keyword>
<dbReference type="InterPro" id="IPR003661">
    <property type="entry name" value="HisK_dim/P_dom"/>
</dbReference>
<dbReference type="InterPro" id="IPR005467">
    <property type="entry name" value="His_kinase_dom"/>
</dbReference>
<evidence type="ECO:0000259" key="12">
    <source>
        <dbReference type="PROSITE" id="PS50109"/>
    </source>
</evidence>
<dbReference type="InterPro" id="IPR052162">
    <property type="entry name" value="Sensor_kinase/Photoreceptor"/>
</dbReference>
<feature type="domain" description="Phytochrome chromophore attachment site" evidence="11">
    <location>
        <begin position="142"/>
        <end position="307"/>
    </location>
</feature>
<keyword evidence="8" id="KW-0418">Kinase</keyword>
<keyword evidence="9" id="KW-0157">Chromophore</keyword>
<dbReference type="InterPro" id="IPR043150">
    <property type="entry name" value="Phytochrome_PHY_sf"/>
</dbReference>
<dbReference type="GO" id="GO:0009881">
    <property type="term" value="F:photoreceptor activity"/>
    <property type="evidence" value="ECO:0007669"/>
    <property type="project" value="UniProtKB-KW"/>
</dbReference>
<protein>
    <recommendedName>
        <fullName evidence="3">histidine kinase</fullName>
        <ecNumber evidence="3">2.7.13.3</ecNumber>
    </recommendedName>
</protein>
<dbReference type="PROSITE" id="PS50109">
    <property type="entry name" value="HIS_KIN"/>
    <property type="match status" value="1"/>
</dbReference>
<dbReference type="EC" id="2.7.13.3" evidence="3"/>
<gene>
    <name evidence="13" type="ORF">EZE20_20015</name>
</gene>
<dbReference type="SMART" id="SM00387">
    <property type="entry name" value="HATPase_c"/>
    <property type="match status" value="1"/>
</dbReference>
<dbReference type="GO" id="GO:0006355">
    <property type="term" value="P:regulation of DNA-templated transcription"/>
    <property type="evidence" value="ECO:0007669"/>
    <property type="project" value="InterPro"/>
</dbReference>
<dbReference type="PROSITE" id="PS50046">
    <property type="entry name" value="PHYTOCHROME_2"/>
    <property type="match status" value="1"/>
</dbReference>
<evidence type="ECO:0000256" key="10">
    <source>
        <dbReference type="ARBA" id="ARBA00023170"/>
    </source>
</evidence>
<dbReference type="SUPFAM" id="SSF55781">
    <property type="entry name" value="GAF domain-like"/>
    <property type="match status" value="2"/>
</dbReference>
<evidence type="ECO:0000259" key="11">
    <source>
        <dbReference type="PROSITE" id="PS50046"/>
    </source>
</evidence>